<gene>
    <name evidence="3" type="ORF">J4573_19385</name>
</gene>
<dbReference type="AlphaFoldDB" id="A0A939PAP3"/>
<organism evidence="3 4">
    <name type="scientific">Actinomadura barringtoniae</name>
    <dbReference type="NCBI Taxonomy" id="1427535"/>
    <lineage>
        <taxon>Bacteria</taxon>
        <taxon>Bacillati</taxon>
        <taxon>Actinomycetota</taxon>
        <taxon>Actinomycetes</taxon>
        <taxon>Streptosporangiales</taxon>
        <taxon>Thermomonosporaceae</taxon>
        <taxon>Actinomadura</taxon>
    </lineage>
</organism>
<comment type="caution">
    <text evidence="3">The sequence shown here is derived from an EMBL/GenBank/DDBJ whole genome shotgun (WGS) entry which is preliminary data.</text>
</comment>
<dbReference type="Pfam" id="PF01243">
    <property type="entry name" value="PNPOx_N"/>
    <property type="match status" value="1"/>
</dbReference>
<dbReference type="InterPro" id="IPR052019">
    <property type="entry name" value="F420H2_bilvrd_red/Heme_oxyg"/>
</dbReference>
<dbReference type="InterPro" id="IPR012349">
    <property type="entry name" value="Split_barrel_FMN-bd"/>
</dbReference>
<accession>A0A939PAP3</accession>
<dbReference type="RefSeq" id="WP_208257138.1">
    <property type="nucleotide sequence ID" value="NZ_JAGEOJ010000007.1"/>
</dbReference>
<dbReference type="GO" id="GO:0005829">
    <property type="term" value="C:cytosol"/>
    <property type="evidence" value="ECO:0007669"/>
    <property type="project" value="TreeGrafter"/>
</dbReference>
<dbReference type="InterPro" id="IPR019920">
    <property type="entry name" value="F420-binding_dom_put"/>
</dbReference>
<dbReference type="InterPro" id="IPR011576">
    <property type="entry name" value="Pyridox_Oxase_N"/>
</dbReference>
<dbReference type="NCBIfam" id="TIGR03618">
    <property type="entry name" value="Rv1155_F420"/>
    <property type="match status" value="1"/>
</dbReference>
<feature type="domain" description="Pyridoxamine 5'-phosphate oxidase N-terminal" evidence="2">
    <location>
        <begin position="3"/>
        <end position="122"/>
    </location>
</feature>
<reference evidence="3" key="1">
    <citation type="submission" date="2021-03" db="EMBL/GenBank/DDBJ databases">
        <authorList>
            <person name="Kanchanasin P."/>
            <person name="Saeng-In P."/>
            <person name="Phongsopitanun W."/>
            <person name="Yuki M."/>
            <person name="Kudo T."/>
            <person name="Ohkuma M."/>
            <person name="Tanasupawat S."/>
        </authorList>
    </citation>
    <scope>NUCLEOTIDE SEQUENCE</scope>
    <source>
        <strain evidence="3">GKU 128</strain>
    </source>
</reference>
<sequence>MIPESHEDLLIRPLFVHLATIGPNGAPQVQPIWQIWDGEVLRFTTTTDRQKHRNVVADPHVSISVNDPDKPYRYLEIRGLVESIEQDPEGNFFDVLAQRYGLEYQRPVGDKDSRVILVVRPVKTTSQ</sequence>
<protein>
    <submittedName>
        <fullName evidence="3">PPOX class F420-dependent oxidoreductase</fullName>
    </submittedName>
</protein>
<dbReference type="Gene3D" id="2.30.110.10">
    <property type="entry name" value="Electron Transport, Fmn-binding Protein, Chain A"/>
    <property type="match status" value="1"/>
</dbReference>
<evidence type="ECO:0000313" key="4">
    <source>
        <dbReference type="Proteomes" id="UP000669179"/>
    </source>
</evidence>
<keyword evidence="1" id="KW-0560">Oxidoreductase</keyword>
<dbReference type="GO" id="GO:0016627">
    <property type="term" value="F:oxidoreductase activity, acting on the CH-CH group of donors"/>
    <property type="evidence" value="ECO:0007669"/>
    <property type="project" value="TreeGrafter"/>
</dbReference>
<evidence type="ECO:0000259" key="2">
    <source>
        <dbReference type="Pfam" id="PF01243"/>
    </source>
</evidence>
<evidence type="ECO:0000313" key="3">
    <source>
        <dbReference type="EMBL" id="MBO2449277.1"/>
    </source>
</evidence>
<keyword evidence="4" id="KW-1185">Reference proteome</keyword>
<name>A0A939PAP3_9ACTN</name>
<dbReference type="GO" id="GO:0070967">
    <property type="term" value="F:coenzyme F420 binding"/>
    <property type="evidence" value="ECO:0007669"/>
    <property type="project" value="TreeGrafter"/>
</dbReference>
<dbReference type="EMBL" id="JAGEOJ010000007">
    <property type="protein sequence ID" value="MBO2449277.1"/>
    <property type="molecule type" value="Genomic_DNA"/>
</dbReference>
<dbReference type="PANTHER" id="PTHR35176:SF6">
    <property type="entry name" value="HEME OXYGENASE HI_0854-RELATED"/>
    <property type="match status" value="1"/>
</dbReference>
<dbReference type="Proteomes" id="UP000669179">
    <property type="component" value="Unassembled WGS sequence"/>
</dbReference>
<dbReference type="PANTHER" id="PTHR35176">
    <property type="entry name" value="HEME OXYGENASE HI_0854-RELATED"/>
    <property type="match status" value="1"/>
</dbReference>
<evidence type="ECO:0000256" key="1">
    <source>
        <dbReference type="ARBA" id="ARBA00023002"/>
    </source>
</evidence>
<proteinExistence type="predicted"/>
<dbReference type="SUPFAM" id="SSF50475">
    <property type="entry name" value="FMN-binding split barrel"/>
    <property type="match status" value="1"/>
</dbReference>